<evidence type="ECO:0000313" key="1">
    <source>
        <dbReference type="EMBL" id="MFC6891438.1"/>
    </source>
</evidence>
<comment type="caution">
    <text evidence="1">The sequence shown here is derived from an EMBL/GenBank/DDBJ whole genome shotgun (WGS) entry which is preliminary data.</text>
</comment>
<keyword evidence="2" id="KW-1185">Reference proteome</keyword>
<protein>
    <recommendedName>
        <fullName evidence="3">Peptidase C39-like domain-containing protein</fullName>
    </recommendedName>
</protein>
<proteinExistence type="predicted"/>
<sequence>MTITDADRETFQTTVEEFRPQITEDMCLPTALKNVLDEFADRHNSDSPLSLSDINDICDYRAGGASTSRNVPAKLDPEIEDYGIETKIMFNATFEDLEAIIDDNDRSLPIIELDSTYFESVDGYDPRGGVDGYQWDHVVIPFTVNDETVLFYDPFEEIFQRSTRIDSPPTQRSKTQFYEWWTAASSRWTMWLQRSDQQVLTNPQFRQEDEE</sequence>
<evidence type="ECO:0000313" key="2">
    <source>
        <dbReference type="Proteomes" id="UP001596296"/>
    </source>
</evidence>
<accession>A0ABD5UQP4</accession>
<evidence type="ECO:0008006" key="3">
    <source>
        <dbReference type="Google" id="ProtNLM"/>
    </source>
</evidence>
<dbReference type="AlphaFoldDB" id="A0ABD5UQP4"/>
<dbReference type="RefSeq" id="WP_379739647.1">
    <property type="nucleotide sequence ID" value="NZ_JBHSVN010000002.1"/>
</dbReference>
<reference evidence="1 2" key="1">
    <citation type="journal article" date="2019" name="Int. J. Syst. Evol. Microbiol.">
        <title>The Global Catalogue of Microorganisms (GCM) 10K type strain sequencing project: providing services to taxonomists for standard genome sequencing and annotation.</title>
        <authorList>
            <consortium name="The Broad Institute Genomics Platform"/>
            <consortium name="The Broad Institute Genome Sequencing Center for Infectious Disease"/>
            <person name="Wu L."/>
            <person name="Ma J."/>
        </authorList>
    </citation>
    <scope>NUCLEOTIDE SEQUENCE [LARGE SCALE GENOMIC DNA]</scope>
    <source>
        <strain evidence="1 2">SKJ47</strain>
    </source>
</reference>
<organism evidence="1 2">
    <name type="scientific">Halopenitus salinus</name>
    <dbReference type="NCBI Taxonomy" id="1198295"/>
    <lineage>
        <taxon>Archaea</taxon>
        <taxon>Methanobacteriati</taxon>
        <taxon>Methanobacteriota</taxon>
        <taxon>Stenosarchaea group</taxon>
        <taxon>Halobacteria</taxon>
        <taxon>Halobacteriales</taxon>
        <taxon>Haloferacaceae</taxon>
        <taxon>Halopenitus</taxon>
    </lineage>
</organism>
<dbReference type="EMBL" id="JBHSXL010000002">
    <property type="protein sequence ID" value="MFC6891438.1"/>
    <property type="molecule type" value="Genomic_DNA"/>
</dbReference>
<name>A0ABD5UQP4_9EURY</name>
<dbReference type="Proteomes" id="UP001596296">
    <property type="component" value="Unassembled WGS sequence"/>
</dbReference>
<gene>
    <name evidence="1" type="ORF">ACFQE9_02215</name>
</gene>